<comment type="caution">
    <text evidence="1">The sequence shown here is derived from an EMBL/GenBank/DDBJ whole genome shotgun (WGS) entry which is preliminary data.</text>
</comment>
<proteinExistence type="predicted"/>
<organism evidence="1 2">
    <name type="scientific">Ixodes persulcatus</name>
    <name type="common">Taiga tick</name>
    <dbReference type="NCBI Taxonomy" id="34615"/>
    <lineage>
        <taxon>Eukaryota</taxon>
        <taxon>Metazoa</taxon>
        <taxon>Ecdysozoa</taxon>
        <taxon>Arthropoda</taxon>
        <taxon>Chelicerata</taxon>
        <taxon>Arachnida</taxon>
        <taxon>Acari</taxon>
        <taxon>Parasitiformes</taxon>
        <taxon>Ixodida</taxon>
        <taxon>Ixodoidea</taxon>
        <taxon>Ixodidae</taxon>
        <taxon>Ixodinae</taxon>
        <taxon>Ixodes</taxon>
    </lineage>
</organism>
<evidence type="ECO:0000313" key="1">
    <source>
        <dbReference type="EMBL" id="KAG0427497.1"/>
    </source>
</evidence>
<sequence>MAASAIVRSLTDHEATLEAPGTPDFRGYTTGTIADEEEWRTQGRKRRRRVFSESREDVSTESPAWKAKPKPRVMAAQGTQFKFTLRPEQGIKLDKYGTHVYGRAIVDAVGKKHICTVSDFSFQVMGGSNSIFLMTEREDTAKEINEIQALKLEEGRTVKFNVHQVLQNVTRGVIHNVGAECKEQEILENTRTKTGVELIAARRLGESKVVLLTFSGNVKPRYVYFYGGAYRVYEYTPRRQVCYRCMRVGHRADVCPYEAACRDCGKTHPKEEGCVIKCVLCGKGHRTGDRECEKKYKAPPEGRFRNLPKASTWAGNRTEQAANIEHTVRTTETSKMHEILQQIENLMNGGTTALLEVVRKSEELAAEGRKQHAIEEKKRAEAKRVKELREAEQRKAEQAEREKLQAKKRRDEREKQARAGQGDRRPVILEKRTNLLALQEVKTIAKVTGYDAYVNSMEKPAVATLVSKNYTAIVHDTEQDIENVLIELVPKRRGRNESVFILNVYSRKQKDVFEELFKEAIKAAGDNALLILGDFNAAHESWGYKYSNGKGKKLLETIEEEGLSIENEVWNPTRTGGGRTSDTSPDLTICKNVKVKWSNTCENLGSDHYIIEIEMETDLMERSIGKTRHTNWEDFREDAELDGVTDPVVWAKKIKEVMKKNTREVKLTLKYPAADNKLMAMWDERRKLTRRWKRQRYNRKIGKRVTEMDRQIEEYAQQLARHNWEQRCEDMKKGKGLGNKDTWALLNYLVDPTKIRSEGSKTMQRIIHQFKGSDHELMEYVRQRYIPDGTRGKELPEYSGRPNQELDEEIRIGEVKAAAREARNSTPGRDGVTNGALRNLPEKEYRRLTDMFNEVWKQGKLPDEWKQSDIKFISKPGKKIGLENLRPISLTSAVGKLMERVVKNRLQPYIEENGFFHNAMFGFRPHLSTQDIFALLKENVLDEFPKGRNTERVVMAIDLKAAFDNVDHEYVMERLAAMNCGERTYNYVRDFLRDRKGRIHVGDLHPKLVGLTNKGTPQGAVLSPLLFNIAMMELPKKLDDIDGLGFAFYADDVTLWVGSKELKLERKVEILRQAVKRVEEHVKKCGLEISVEKSEILRLHGAGYDKSVPIEITVGGKMVPEKDCIRILGMWLQSNGKPSTMIDKIKTSAKQICGMIKRIANRKKGFKEAETLRIVDALIVSKMRYCLPYYNMTKADENRVDCILRESYKTALHLPACTPTEKLEKMGITNTFRELRDAVILGQKERWRFSKVGRETGVRLGYGDIRTRNLKERQLTQSLVKRYRVSPIPRHMHPKIHKERRKARADYYRVKMEGRENVMYTDAAAYGSNKVAVCVGHDGKELDSLSLKDATMTEAEEAAIAMAIRAGKGHTYILTDSQNACRNYMRGRVCATAAKILERAANGSSSFEIIWVPGHEGIPGNQAADLRARGYVDRAEARQWVYSDMLDHFKAQRRQYGLPCRELSKAESTAWRRIQAGNYTNPVLLKHMGRRDDDACKHCGQRATFSHMVRACPDTPGLGDTIDDRRWEEMLRSEVYKIQIHLINRTKLAASSQGIPD</sequence>
<reference evidence="1 2" key="1">
    <citation type="journal article" date="2020" name="Cell">
        <title>Large-Scale Comparative Analyses of Tick Genomes Elucidate Their Genetic Diversity and Vector Capacities.</title>
        <authorList>
            <consortium name="Tick Genome and Microbiome Consortium (TIGMIC)"/>
            <person name="Jia N."/>
            <person name="Wang J."/>
            <person name="Shi W."/>
            <person name="Du L."/>
            <person name="Sun Y."/>
            <person name="Zhan W."/>
            <person name="Jiang J.F."/>
            <person name="Wang Q."/>
            <person name="Zhang B."/>
            <person name="Ji P."/>
            <person name="Bell-Sakyi L."/>
            <person name="Cui X.M."/>
            <person name="Yuan T.T."/>
            <person name="Jiang B.G."/>
            <person name="Yang W.F."/>
            <person name="Lam T.T."/>
            <person name="Chang Q.C."/>
            <person name="Ding S.J."/>
            <person name="Wang X.J."/>
            <person name="Zhu J.G."/>
            <person name="Ruan X.D."/>
            <person name="Zhao L."/>
            <person name="Wei J.T."/>
            <person name="Ye R.Z."/>
            <person name="Que T.C."/>
            <person name="Du C.H."/>
            <person name="Zhou Y.H."/>
            <person name="Cheng J.X."/>
            <person name="Dai P.F."/>
            <person name="Guo W.B."/>
            <person name="Han X.H."/>
            <person name="Huang E.J."/>
            <person name="Li L.F."/>
            <person name="Wei W."/>
            <person name="Gao Y.C."/>
            <person name="Liu J.Z."/>
            <person name="Shao H.Z."/>
            <person name="Wang X."/>
            <person name="Wang C.C."/>
            <person name="Yang T.C."/>
            <person name="Huo Q.B."/>
            <person name="Li W."/>
            <person name="Chen H.Y."/>
            <person name="Chen S.E."/>
            <person name="Zhou L.G."/>
            <person name="Ni X.B."/>
            <person name="Tian J.H."/>
            <person name="Sheng Y."/>
            <person name="Liu T."/>
            <person name="Pan Y.S."/>
            <person name="Xia L.Y."/>
            <person name="Li J."/>
            <person name="Zhao F."/>
            <person name="Cao W.C."/>
        </authorList>
    </citation>
    <scope>NUCLEOTIDE SEQUENCE [LARGE SCALE GENOMIC DNA]</scope>
    <source>
        <strain evidence="1">Iper-2018</strain>
    </source>
</reference>
<accession>A0AC60Q1G0</accession>
<gene>
    <name evidence="1" type="ORF">HPB47_025449</name>
</gene>
<name>A0AC60Q1G0_IXOPE</name>
<dbReference type="EMBL" id="JABSTQ010009620">
    <property type="protein sequence ID" value="KAG0427497.1"/>
    <property type="molecule type" value="Genomic_DNA"/>
</dbReference>
<protein>
    <submittedName>
        <fullName evidence="1">Uncharacterized protein</fullName>
    </submittedName>
</protein>
<keyword evidence="2" id="KW-1185">Reference proteome</keyword>
<dbReference type="Proteomes" id="UP000805193">
    <property type="component" value="Unassembled WGS sequence"/>
</dbReference>
<evidence type="ECO:0000313" key="2">
    <source>
        <dbReference type="Proteomes" id="UP000805193"/>
    </source>
</evidence>